<feature type="transmembrane region" description="Helical" evidence="10">
    <location>
        <begin position="45"/>
        <end position="64"/>
    </location>
</feature>
<keyword evidence="10" id="KW-0915">Sodium</keyword>
<dbReference type="Proteomes" id="UP001239215">
    <property type="component" value="Unassembled WGS sequence"/>
</dbReference>
<evidence type="ECO:0000256" key="4">
    <source>
        <dbReference type="ARBA" id="ARBA00022989"/>
    </source>
</evidence>
<evidence type="ECO:0000256" key="8">
    <source>
        <dbReference type="ARBA" id="ARBA00035585"/>
    </source>
</evidence>
<gene>
    <name evidence="10" type="primary">fluC</name>
    <name evidence="10" type="synonym">crcB</name>
    <name evidence="11" type="ORF">QE405_001476</name>
</gene>
<evidence type="ECO:0000256" key="6">
    <source>
        <dbReference type="ARBA" id="ARBA00023303"/>
    </source>
</evidence>
<keyword evidence="10" id="KW-0813">Transport</keyword>
<dbReference type="EMBL" id="JAUTAN010000001">
    <property type="protein sequence ID" value="MDQ1104192.1"/>
    <property type="molecule type" value="Genomic_DNA"/>
</dbReference>
<comment type="similarity">
    <text evidence="7 10">Belongs to the fluoride channel Fluc/FEX (TC 1.A.43) family.</text>
</comment>
<protein>
    <recommendedName>
        <fullName evidence="10">Fluoride-specific ion channel FluC</fullName>
    </recommendedName>
</protein>
<sequence>MVAPHSPPVVRLPVALPLVFLGGAVGTLARHLLAELVPPVGGVPLTIGAVNVLGAFVLGVLLGGLRGGPLTGRPHLRLLVGTGLLGGFTTYSALAVDSVRLARDDAALAAAYGVGSVLLGLVAAASGVALTQRRRGRARA</sequence>
<organism evidence="11 12">
    <name type="scientific">Nocardioides zeae</name>
    <dbReference type="NCBI Taxonomy" id="1457234"/>
    <lineage>
        <taxon>Bacteria</taxon>
        <taxon>Bacillati</taxon>
        <taxon>Actinomycetota</taxon>
        <taxon>Actinomycetes</taxon>
        <taxon>Propionibacteriales</taxon>
        <taxon>Nocardioidaceae</taxon>
        <taxon>Nocardioides</taxon>
    </lineage>
</organism>
<reference evidence="11" key="1">
    <citation type="submission" date="2023-07" db="EMBL/GenBank/DDBJ databases">
        <title>Functional and genomic diversity of the sorghum phyllosphere microbiome.</title>
        <authorList>
            <person name="Shade A."/>
        </authorList>
    </citation>
    <scope>NUCLEOTIDE SEQUENCE</scope>
    <source>
        <strain evidence="11">SORGH_AS_1067</strain>
    </source>
</reference>
<feature type="transmembrane region" description="Helical" evidence="10">
    <location>
        <begin position="12"/>
        <end position="33"/>
    </location>
</feature>
<keyword evidence="6 10" id="KW-0407">Ion channel</keyword>
<keyword evidence="10" id="KW-0406">Ion transport</keyword>
<feature type="transmembrane region" description="Helical" evidence="10">
    <location>
        <begin position="76"/>
        <end position="94"/>
    </location>
</feature>
<name>A0AAJ1U4R6_9ACTN</name>
<dbReference type="GO" id="GO:0046872">
    <property type="term" value="F:metal ion binding"/>
    <property type="evidence" value="ECO:0007669"/>
    <property type="project" value="UniProtKB-KW"/>
</dbReference>
<evidence type="ECO:0000256" key="9">
    <source>
        <dbReference type="ARBA" id="ARBA00049940"/>
    </source>
</evidence>
<keyword evidence="3 10" id="KW-0812">Transmembrane</keyword>
<accession>A0AAJ1U4R6</accession>
<proteinExistence type="inferred from homology"/>
<dbReference type="Pfam" id="PF02537">
    <property type="entry name" value="CRCB"/>
    <property type="match status" value="1"/>
</dbReference>
<comment type="caution">
    <text evidence="11">The sequence shown here is derived from an EMBL/GenBank/DDBJ whole genome shotgun (WGS) entry which is preliminary data.</text>
</comment>
<feature type="binding site" evidence="10">
    <location>
        <position position="86"/>
    </location>
    <ligand>
        <name>Na(+)</name>
        <dbReference type="ChEBI" id="CHEBI:29101"/>
        <note>structural</note>
    </ligand>
</feature>
<dbReference type="AlphaFoldDB" id="A0AAJ1U4R6"/>
<keyword evidence="5 10" id="KW-0472">Membrane</keyword>
<comment type="catalytic activity">
    <reaction evidence="8">
        <text>fluoride(in) = fluoride(out)</text>
        <dbReference type="Rhea" id="RHEA:76159"/>
        <dbReference type="ChEBI" id="CHEBI:17051"/>
    </reaction>
    <physiologicalReaction direction="left-to-right" evidence="8">
        <dbReference type="Rhea" id="RHEA:76160"/>
    </physiologicalReaction>
</comment>
<evidence type="ECO:0000256" key="5">
    <source>
        <dbReference type="ARBA" id="ARBA00023136"/>
    </source>
</evidence>
<evidence type="ECO:0000256" key="1">
    <source>
        <dbReference type="ARBA" id="ARBA00004651"/>
    </source>
</evidence>
<keyword evidence="2 10" id="KW-1003">Cell membrane</keyword>
<dbReference type="PANTHER" id="PTHR28259">
    <property type="entry name" value="FLUORIDE EXPORT PROTEIN 1-RELATED"/>
    <property type="match status" value="1"/>
</dbReference>
<evidence type="ECO:0000256" key="10">
    <source>
        <dbReference type="HAMAP-Rule" id="MF_00454"/>
    </source>
</evidence>
<dbReference type="HAMAP" id="MF_00454">
    <property type="entry name" value="FluC"/>
    <property type="match status" value="1"/>
</dbReference>
<dbReference type="GO" id="GO:0005886">
    <property type="term" value="C:plasma membrane"/>
    <property type="evidence" value="ECO:0007669"/>
    <property type="project" value="UniProtKB-SubCell"/>
</dbReference>
<dbReference type="GO" id="GO:0062054">
    <property type="term" value="F:fluoride channel activity"/>
    <property type="evidence" value="ECO:0007669"/>
    <property type="project" value="UniProtKB-UniRule"/>
</dbReference>
<dbReference type="InterPro" id="IPR003691">
    <property type="entry name" value="FluC"/>
</dbReference>
<evidence type="ECO:0000256" key="2">
    <source>
        <dbReference type="ARBA" id="ARBA00022475"/>
    </source>
</evidence>
<keyword evidence="10" id="KW-0479">Metal-binding</keyword>
<keyword evidence="4 10" id="KW-1133">Transmembrane helix</keyword>
<comment type="subcellular location">
    <subcellularLocation>
        <location evidence="1 10">Cell membrane</location>
        <topology evidence="1 10">Multi-pass membrane protein</topology>
    </subcellularLocation>
</comment>
<comment type="activity regulation">
    <text evidence="10">Na(+) is not transported, but it plays an essential structural role and its presence is essential for fluoride channel function.</text>
</comment>
<feature type="transmembrane region" description="Helical" evidence="10">
    <location>
        <begin position="106"/>
        <end position="130"/>
    </location>
</feature>
<evidence type="ECO:0000256" key="3">
    <source>
        <dbReference type="ARBA" id="ARBA00022692"/>
    </source>
</evidence>
<evidence type="ECO:0000313" key="11">
    <source>
        <dbReference type="EMBL" id="MDQ1104192.1"/>
    </source>
</evidence>
<comment type="function">
    <text evidence="9 10">Fluoride-specific ion channel. Important for reducing fluoride concentration in the cell, thus reducing its toxicity.</text>
</comment>
<feature type="binding site" evidence="10">
    <location>
        <position position="89"/>
    </location>
    <ligand>
        <name>Na(+)</name>
        <dbReference type="ChEBI" id="CHEBI:29101"/>
        <note>structural</note>
    </ligand>
</feature>
<evidence type="ECO:0000256" key="7">
    <source>
        <dbReference type="ARBA" id="ARBA00035120"/>
    </source>
</evidence>
<dbReference type="PANTHER" id="PTHR28259:SF1">
    <property type="entry name" value="FLUORIDE EXPORT PROTEIN 1-RELATED"/>
    <property type="match status" value="1"/>
</dbReference>
<evidence type="ECO:0000313" key="12">
    <source>
        <dbReference type="Proteomes" id="UP001239215"/>
    </source>
</evidence>
<dbReference type="GO" id="GO:0140114">
    <property type="term" value="P:cellular detoxification of fluoride"/>
    <property type="evidence" value="ECO:0007669"/>
    <property type="project" value="UniProtKB-UniRule"/>
</dbReference>